<sequence length="89" mass="9975">PFPVENAEIVKSQGTEEEKEMLERILKDGVTSLEDRAHVAFAGPPIPPYKIRCYCGHTINVGRDEVGYYIEGANLIIFEPSESEHASER</sequence>
<protein>
    <submittedName>
        <fullName evidence="1">Uncharacterized protein</fullName>
    </submittedName>
</protein>
<comment type="caution">
    <text evidence="1">The sequence shown here is derived from an EMBL/GenBank/DDBJ whole genome shotgun (WGS) entry which is preliminary data.</text>
</comment>
<evidence type="ECO:0000313" key="1">
    <source>
        <dbReference type="EMBL" id="GAG61229.1"/>
    </source>
</evidence>
<gene>
    <name evidence="1" type="ORF">S01H4_12179</name>
</gene>
<proteinExistence type="predicted"/>
<feature type="non-terminal residue" evidence="1">
    <location>
        <position position="1"/>
    </location>
</feature>
<dbReference type="EMBL" id="BART01005119">
    <property type="protein sequence ID" value="GAG61229.1"/>
    <property type="molecule type" value="Genomic_DNA"/>
</dbReference>
<name>X0YWI6_9ZZZZ</name>
<reference evidence="1" key="1">
    <citation type="journal article" date="2014" name="Front. Microbiol.">
        <title>High frequency of phylogenetically diverse reductive dehalogenase-homologous genes in deep subseafloor sedimentary metagenomes.</title>
        <authorList>
            <person name="Kawai M."/>
            <person name="Futagami T."/>
            <person name="Toyoda A."/>
            <person name="Takaki Y."/>
            <person name="Nishi S."/>
            <person name="Hori S."/>
            <person name="Arai W."/>
            <person name="Tsubouchi T."/>
            <person name="Morono Y."/>
            <person name="Uchiyama I."/>
            <person name="Ito T."/>
            <person name="Fujiyama A."/>
            <person name="Inagaki F."/>
            <person name="Takami H."/>
        </authorList>
    </citation>
    <scope>NUCLEOTIDE SEQUENCE</scope>
    <source>
        <strain evidence="1">Expedition CK06-06</strain>
    </source>
</reference>
<accession>X0YWI6</accession>
<organism evidence="1">
    <name type="scientific">marine sediment metagenome</name>
    <dbReference type="NCBI Taxonomy" id="412755"/>
    <lineage>
        <taxon>unclassified sequences</taxon>
        <taxon>metagenomes</taxon>
        <taxon>ecological metagenomes</taxon>
    </lineage>
</organism>
<dbReference type="AlphaFoldDB" id="X0YWI6"/>